<dbReference type="PROSITE" id="PS00463">
    <property type="entry name" value="ZN2_CY6_FUNGAL_1"/>
    <property type="match status" value="1"/>
</dbReference>
<dbReference type="EMBL" id="VDMD01000007">
    <property type="protein sequence ID" value="TRM64285.1"/>
    <property type="molecule type" value="Genomic_DNA"/>
</dbReference>
<dbReference type="SMART" id="SM00066">
    <property type="entry name" value="GAL4"/>
    <property type="match status" value="1"/>
</dbReference>
<dbReference type="AlphaFoldDB" id="A0A550CHK4"/>
<feature type="region of interest" description="Disordered" evidence="3">
    <location>
        <begin position="1"/>
        <end position="20"/>
    </location>
</feature>
<comment type="subcellular location">
    <subcellularLocation>
        <location evidence="1">Nucleus</location>
    </subcellularLocation>
</comment>
<evidence type="ECO:0000256" key="2">
    <source>
        <dbReference type="ARBA" id="ARBA00023242"/>
    </source>
</evidence>
<evidence type="ECO:0000259" key="4">
    <source>
        <dbReference type="PROSITE" id="PS50048"/>
    </source>
</evidence>
<feature type="compositionally biased region" description="Polar residues" evidence="3">
    <location>
        <begin position="168"/>
        <end position="181"/>
    </location>
</feature>
<dbReference type="GO" id="GO:0008270">
    <property type="term" value="F:zinc ion binding"/>
    <property type="evidence" value="ECO:0007669"/>
    <property type="project" value="InterPro"/>
</dbReference>
<feature type="compositionally biased region" description="Polar residues" evidence="3">
    <location>
        <begin position="116"/>
        <end position="128"/>
    </location>
</feature>
<keyword evidence="2" id="KW-0539">Nucleus</keyword>
<feature type="region of interest" description="Disordered" evidence="3">
    <location>
        <begin position="168"/>
        <end position="196"/>
    </location>
</feature>
<dbReference type="STRING" id="97359.A0A550CHK4"/>
<protein>
    <submittedName>
        <fullName evidence="5">Fungal-specific transcription factor domain-containing protein</fullName>
    </submittedName>
</protein>
<dbReference type="Pfam" id="PF11951">
    <property type="entry name" value="Fungal_trans_2"/>
    <property type="match status" value="1"/>
</dbReference>
<sequence>MPPVAKQKRSAADRAKGASRAKSGCYTCRIRRKKCDEERDEHDHCRTCTRLRLQCLGFGTKRPEYLRDNDKVNEMRDKIKLHLATNGMIKGHAGTSSRAMDDRPVCVLHEGADSECTPSPESSPQSPAYSLEDDFPNGEYTLGLHRHAVSSVRDDRYYPTCLIGSTSYPKRSTDPDPSTSAFEDPHRPPSDSSALMASSPVSVELPQTFGPEALPQYVSSFGPMYNSWPDDDFAGILGTLDMQAGATMDAYLCAPQMFIPTIPANGVDETLGKYYRRLAKAQFLLADESKFGDILFGPMQGSQLLQKAVGLLSMVDDFRTREPHRRALKIEDVKYQHDDLWRAAINPDGALLPFTTPEVATAAIITVSAHLFDGGRGSWFQWLHIACQWALSILHASQYEPAQALIVCTERNRFLIKTAMWFDVLASVTTQQEPIFASTFREMFDPQSGLCEEGEQEPSIDARISMLDVMGCDNSVVWALSETSCLAAWKANEERNGCLSTKDLVSRAAHIEAALARTPPALDASSSNPVSHDRRLTADIFHAAARLYLHTVLSGAHPRVPDIHHAVRATVDALSRVRSVSPESGAKIVRNTVFAAFIAGALAAEKEVRAEVHGILELGARGAGNCRAVNDLLQSIWQRATENSPSSAVPWREQLAKHEMLLV</sequence>
<name>A0A550CHK4_9AGAR</name>
<dbReference type="SUPFAM" id="SSF57701">
    <property type="entry name" value="Zn2/Cys6 DNA-binding domain"/>
    <property type="match status" value="1"/>
</dbReference>
<dbReference type="InterPro" id="IPR001138">
    <property type="entry name" value="Zn2Cys6_DnaBD"/>
</dbReference>
<evidence type="ECO:0000313" key="6">
    <source>
        <dbReference type="Proteomes" id="UP000320762"/>
    </source>
</evidence>
<comment type="caution">
    <text evidence="5">The sequence shown here is derived from an EMBL/GenBank/DDBJ whole genome shotgun (WGS) entry which is preliminary data.</text>
</comment>
<evidence type="ECO:0000256" key="1">
    <source>
        <dbReference type="ARBA" id="ARBA00004123"/>
    </source>
</evidence>
<dbReference type="InterPro" id="IPR036864">
    <property type="entry name" value="Zn2-C6_fun-type_DNA-bd_sf"/>
</dbReference>
<dbReference type="PANTHER" id="PTHR37534:SF20">
    <property type="entry name" value="PRO1A C6 ZINK-FINGER PROTEIN"/>
    <property type="match status" value="1"/>
</dbReference>
<feature type="domain" description="Zn(2)-C6 fungal-type" evidence="4">
    <location>
        <begin position="24"/>
        <end position="55"/>
    </location>
</feature>
<proteinExistence type="predicted"/>
<reference evidence="5 6" key="1">
    <citation type="journal article" date="2019" name="New Phytol.">
        <title>Comparative genomics reveals unique wood-decay strategies and fruiting body development in the Schizophyllaceae.</title>
        <authorList>
            <person name="Almasi E."/>
            <person name="Sahu N."/>
            <person name="Krizsan K."/>
            <person name="Balint B."/>
            <person name="Kovacs G.M."/>
            <person name="Kiss B."/>
            <person name="Cseklye J."/>
            <person name="Drula E."/>
            <person name="Henrissat B."/>
            <person name="Nagy I."/>
            <person name="Chovatia M."/>
            <person name="Adam C."/>
            <person name="LaButti K."/>
            <person name="Lipzen A."/>
            <person name="Riley R."/>
            <person name="Grigoriev I.V."/>
            <person name="Nagy L.G."/>
        </authorList>
    </citation>
    <scope>NUCLEOTIDE SEQUENCE [LARGE SCALE GENOMIC DNA]</scope>
    <source>
        <strain evidence="5 6">NL-1724</strain>
    </source>
</reference>
<dbReference type="PANTHER" id="PTHR37534">
    <property type="entry name" value="TRANSCRIPTIONAL ACTIVATOR PROTEIN UGA3"/>
    <property type="match status" value="1"/>
</dbReference>
<dbReference type="GO" id="GO:0005634">
    <property type="term" value="C:nucleus"/>
    <property type="evidence" value="ECO:0007669"/>
    <property type="project" value="UniProtKB-SubCell"/>
</dbReference>
<dbReference type="GO" id="GO:0000981">
    <property type="term" value="F:DNA-binding transcription factor activity, RNA polymerase II-specific"/>
    <property type="evidence" value="ECO:0007669"/>
    <property type="project" value="InterPro"/>
</dbReference>
<evidence type="ECO:0000313" key="5">
    <source>
        <dbReference type="EMBL" id="TRM64285.1"/>
    </source>
</evidence>
<evidence type="ECO:0000256" key="3">
    <source>
        <dbReference type="SAM" id="MobiDB-lite"/>
    </source>
</evidence>
<feature type="region of interest" description="Disordered" evidence="3">
    <location>
        <begin position="111"/>
        <end position="134"/>
    </location>
</feature>
<keyword evidence="6" id="KW-1185">Reference proteome</keyword>
<gene>
    <name evidence="5" type="ORF">BD626DRAFT_491335</name>
</gene>
<dbReference type="OrthoDB" id="5419315at2759"/>
<dbReference type="CDD" id="cd00067">
    <property type="entry name" value="GAL4"/>
    <property type="match status" value="1"/>
</dbReference>
<dbReference type="Proteomes" id="UP000320762">
    <property type="component" value="Unassembled WGS sequence"/>
</dbReference>
<dbReference type="InterPro" id="IPR021858">
    <property type="entry name" value="Fun_TF"/>
</dbReference>
<dbReference type="Pfam" id="PF00172">
    <property type="entry name" value="Zn_clus"/>
    <property type="match status" value="1"/>
</dbReference>
<dbReference type="PROSITE" id="PS50048">
    <property type="entry name" value="ZN2_CY6_FUNGAL_2"/>
    <property type="match status" value="1"/>
</dbReference>
<organism evidence="5 6">
    <name type="scientific">Schizophyllum amplum</name>
    <dbReference type="NCBI Taxonomy" id="97359"/>
    <lineage>
        <taxon>Eukaryota</taxon>
        <taxon>Fungi</taxon>
        <taxon>Dikarya</taxon>
        <taxon>Basidiomycota</taxon>
        <taxon>Agaricomycotina</taxon>
        <taxon>Agaricomycetes</taxon>
        <taxon>Agaricomycetidae</taxon>
        <taxon>Agaricales</taxon>
        <taxon>Schizophyllaceae</taxon>
        <taxon>Schizophyllum</taxon>
    </lineage>
</organism>
<accession>A0A550CHK4</accession>